<dbReference type="EMBL" id="JAPDRL010000014">
    <property type="protein sequence ID" value="KAJ9667114.1"/>
    <property type="molecule type" value="Genomic_DNA"/>
</dbReference>
<name>A0ABQ9P0P8_9PEZI</name>
<evidence type="ECO:0000256" key="12">
    <source>
        <dbReference type="ARBA" id="ARBA00030849"/>
    </source>
</evidence>
<comment type="similarity">
    <text evidence="4">Belongs to the peptidase M24B family.</text>
</comment>
<dbReference type="InterPro" id="IPR000994">
    <property type="entry name" value="Pept_M24"/>
</dbReference>
<evidence type="ECO:0000259" key="14">
    <source>
        <dbReference type="SMART" id="SM01011"/>
    </source>
</evidence>
<dbReference type="InterPro" id="IPR036005">
    <property type="entry name" value="Creatinase/aminopeptidase-like"/>
</dbReference>
<dbReference type="Pfam" id="PF05195">
    <property type="entry name" value="AMP_N"/>
    <property type="match status" value="1"/>
</dbReference>
<comment type="caution">
    <text evidence="15">The sequence shown here is derived from an EMBL/GenBank/DDBJ whole genome shotgun (WGS) entry which is preliminary data.</text>
</comment>
<evidence type="ECO:0000256" key="1">
    <source>
        <dbReference type="ARBA" id="ARBA00001424"/>
    </source>
</evidence>
<organism evidence="15 16">
    <name type="scientific">Coniosporium apollinis</name>
    <dbReference type="NCBI Taxonomy" id="61459"/>
    <lineage>
        <taxon>Eukaryota</taxon>
        <taxon>Fungi</taxon>
        <taxon>Dikarya</taxon>
        <taxon>Ascomycota</taxon>
        <taxon>Pezizomycotina</taxon>
        <taxon>Dothideomycetes</taxon>
        <taxon>Dothideomycetes incertae sedis</taxon>
        <taxon>Coniosporium</taxon>
    </lineage>
</organism>
<evidence type="ECO:0000256" key="11">
    <source>
        <dbReference type="ARBA" id="ARBA00023211"/>
    </source>
</evidence>
<keyword evidence="8" id="KW-0479">Metal-binding</keyword>
<evidence type="ECO:0000256" key="10">
    <source>
        <dbReference type="ARBA" id="ARBA00023049"/>
    </source>
</evidence>
<dbReference type="SUPFAM" id="SSF53092">
    <property type="entry name" value="Creatinase/prolidase N-terminal domain"/>
    <property type="match status" value="1"/>
</dbReference>
<protein>
    <recommendedName>
        <fullName evidence="5">Xaa-Pro aminopeptidase</fullName>
        <ecNumber evidence="5">3.4.11.9</ecNumber>
    </recommendedName>
    <alternativeName>
        <fullName evidence="12">Aminoacylproline aminopeptidase</fullName>
    </alternativeName>
    <alternativeName>
        <fullName evidence="13">Prolidase</fullName>
    </alternativeName>
</protein>
<comment type="cofactor">
    <cofactor evidence="2">
        <name>Mn(2+)</name>
        <dbReference type="ChEBI" id="CHEBI:29035"/>
    </cofactor>
</comment>
<evidence type="ECO:0000256" key="9">
    <source>
        <dbReference type="ARBA" id="ARBA00022801"/>
    </source>
</evidence>
<keyword evidence="16" id="KW-1185">Reference proteome</keyword>
<dbReference type="PANTHER" id="PTHR43226:SF3">
    <property type="entry name" value="XAA-PRO AMINOPEPTIDASE AN0832-RELATED"/>
    <property type="match status" value="1"/>
</dbReference>
<evidence type="ECO:0000313" key="15">
    <source>
        <dbReference type="EMBL" id="KAJ9667114.1"/>
    </source>
</evidence>
<dbReference type="InterPro" id="IPR029149">
    <property type="entry name" value="Creatin/AminoP/Spt16_N"/>
</dbReference>
<proteinExistence type="inferred from homology"/>
<reference evidence="15" key="1">
    <citation type="submission" date="2022-10" db="EMBL/GenBank/DDBJ databases">
        <title>Culturing micro-colonial fungi from biological soil crusts in the Mojave desert and describing Neophaeococcomyces mojavensis, and introducing the new genera and species Taxawa tesnikishii.</title>
        <authorList>
            <person name="Kurbessoian T."/>
            <person name="Stajich J.E."/>
        </authorList>
    </citation>
    <scope>NUCLEOTIDE SEQUENCE</scope>
    <source>
        <strain evidence="15">TK_1</strain>
    </source>
</reference>
<keyword evidence="9" id="KW-0378">Hydrolase</keyword>
<dbReference type="InterPro" id="IPR052433">
    <property type="entry name" value="X-Pro_dipept-like"/>
</dbReference>
<dbReference type="CDD" id="cd01087">
    <property type="entry name" value="Prolidase"/>
    <property type="match status" value="1"/>
</dbReference>
<evidence type="ECO:0000256" key="13">
    <source>
        <dbReference type="ARBA" id="ARBA00032413"/>
    </source>
</evidence>
<evidence type="ECO:0000256" key="7">
    <source>
        <dbReference type="ARBA" id="ARBA00022670"/>
    </source>
</evidence>
<evidence type="ECO:0000256" key="5">
    <source>
        <dbReference type="ARBA" id="ARBA00012574"/>
    </source>
</evidence>
<dbReference type="Pfam" id="PF00557">
    <property type="entry name" value="Peptidase_M24"/>
    <property type="match status" value="1"/>
</dbReference>
<evidence type="ECO:0000313" key="16">
    <source>
        <dbReference type="Proteomes" id="UP001172684"/>
    </source>
</evidence>
<keyword evidence="7" id="KW-0645">Protease</keyword>
<accession>A0ABQ9P0P8</accession>
<evidence type="ECO:0000256" key="3">
    <source>
        <dbReference type="ARBA" id="ARBA00002443"/>
    </source>
</evidence>
<keyword evidence="10" id="KW-0482">Metalloprotease</keyword>
<dbReference type="PANTHER" id="PTHR43226">
    <property type="entry name" value="XAA-PRO AMINOPEPTIDASE 3"/>
    <property type="match status" value="1"/>
</dbReference>
<evidence type="ECO:0000256" key="6">
    <source>
        <dbReference type="ARBA" id="ARBA00022438"/>
    </source>
</evidence>
<dbReference type="Gene3D" id="3.90.230.10">
    <property type="entry name" value="Creatinase/methionine aminopeptidase superfamily"/>
    <property type="match status" value="1"/>
</dbReference>
<evidence type="ECO:0000256" key="8">
    <source>
        <dbReference type="ARBA" id="ARBA00022723"/>
    </source>
</evidence>
<dbReference type="InterPro" id="IPR007865">
    <property type="entry name" value="Aminopep_P_N"/>
</dbReference>
<dbReference type="Gene3D" id="3.40.350.10">
    <property type="entry name" value="Creatinase/prolidase N-terminal domain"/>
    <property type="match status" value="1"/>
</dbReference>
<evidence type="ECO:0000256" key="2">
    <source>
        <dbReference type="ARBA" id="ARBA00001936"/>
    </source>
</evidence>
<gene>
    <name evidence="15" type="ORF">H2201_002633</name>
</gene>
<comment type="function">
    <text evidence="3">Catalyzes the removal of a penultimate prolyl residue from the N-termini of peptides.</text>
</comment>
<sequence length="775" mass="86556">MAALDVEALVERCKDEQRNFWVHIEASTPLEKYPAKQHAQRVAEKLGVTEGLIYLPGAPTVLLEDSDQPRPFRQRRYFYYMSGCDEPDCHLTYDIKQDALVLYIPEIDPKKVIWNGRGSTIAEATEKYDVDCVYYSNLVKPTVLIWPALNEKGNVYILHPSQGVEPGHDTKDRVDATKLQLAMDAARVRKDSHEIKLIRRANEISAEAHSKVLSNLLKFKNEAEVEAIFLDTCVSHDAKNQAYEIIAASGENASTLHYVKNDEPLAGRQLMCLDAGCEWQNYASDVTRTFPLSGQWPSKQAKDIYDLVQKMQTACIERLRPGVKFIELHYLAHRIAIEGLLALKILRNGTVDEIVKAGTSLAFFPHGLGHHMGLEVHDVSAVPLMSYPGKESIESSRVELEDTGLPPSVAAVYEPELCRAPTDPKSGALEEGMVVTVEPGIYFSRYALSTTYLPSPVHSKYINVEVLEKYLPVGGVRIEDDILVTERGYENLTTAPKGEEMLDLIPAYKPVESVVALSQSPGPQSQDVSPPTFPNISDGTWSHGDFDPDELSAVKAELRNDSLRMVTDMLDRATKLERYLRLRHQQLNQGSLQDLVDAQGPLSANTSRPSPAMAQAIVRKFYKDMQNELRAAFPGEWEELAAVESKGYPEIDPPLRPLGSSSALQDPVTDMAQQLQIDTTNIAPQAPRVPPKTPQVPEKPLAYRQSMPSQKPQLDACTISRPVARFTFPDGSNSYGDWRPEYATLDPRFNTTTIQKRDTCSGEKVCNISDLERLW</sequence>
<keyword evidence="6" id="KW-0031">Aminopeptidase</keyword>
<dbReference type="SMART" id="SM01011">
    <property type="entry name" value="AMP_N"/>
    <property type="match status" value="1"/>
</dbReference>
<comment type="catalytic activity">
    <reaction evidence="1">
        <text>Release of any N-terminal amino acid, including proline, that is linked to proline, even from a dipeptide or tripeptide.</text>
        <dbReference type="EC" id="3.4.11.9"/>
    </reaction>
</comment>
<feature type="domain" description="Aminopeptidase P N-terminal" evidence="14">
    <location>
        <begin position="33"/>
        <end position="165"/>
    </location>
</feature>
<keyword evidence="11" id="KW-0464">Manganese</keyword>
<dbReference type="Proteomes" id="UP001172684">
    <property type="component" value="Unassembled WGS sequence"/>
</dbReference>
<dbReference type="EC" id="3.4.11.9" evidence="5"/>
<dbReference type="SUPFAM" id="SSF55920">
    <property type="entry name" value="Creatinase/aminopeptidase"/>
    <property type="match status" value="1"/>
</dbReference>
<evidence type="ECO:0000256" key="4">
    <source>
        <dbReference type="ARBA" id="ARBA00008766"/>
    </source>
</evidence>